<evidence type="ECO:0000313" key="3">
    <source>
        <dbReference type="RefSeq" id="XP_026660200.2"/>
    </source>
</evidence>
<sequence>MGFFRRMAGFLGIGRDDGNEPDGGGGGEVEEEDRMGKRLPRGRAKGFSVQVPHVVERSSVGPVLIPCSPGEGGVQATVNLLTVVVSPIGLEEKRQSKGNQGFRWYTRKLRIDEDGDVADEFLDEIGPEAHSINTQMTLPRFQVKYNTRSTAMAMRKQVMAVDGNIKQRLEYQGKLRWV</sequence>
<proteinExistence type="predicted"/>
<dbReference type="RefSeq" id="XP_026660200.2">
    <property type="nucleotide sequence ID" value="XM_026804399.2"/>
</dbReference>
<evidence type="ECO:0000313" key="2">
    <source>
        <dbReference type="Proteomes" id="UP000228380"/>
    </source>
</evidence>
<dbReference type="OrthoDB" id="550279at2759"/>
<gene>
    <name evidence="3" type="primary">LOC103706379</name>
</gene>
<organism evidence="2 3">
    <name type="scientific">Phoenix dactylifera</name>
    <name type="common">Date palm</name>
    <dbReference type="NCBI Taxonomy" id="42345"/>
    <lineage>
        <taxon>Eukaryota</taxon>
        <taxon>Viridiplantae</taxon>
        <taxon>Streptophyta</taxon>
        <taxon>Embryophyta</taxon>
        <taxon>Tracheophyta</taxon>
        <taxon>Spermatophyta</taxon>
        <taxon>Magnoliopsida</taxon>
        <taxon>Liliopsida</taxon>
        <taxon>Arecaceae</taxon>
        <taxon>Coryphoideae</taxon>
        <taxon>Phoeniceae</taxon>
        <taxon>Phoenix</taxon>
    </lineage>
</organism>
<reference evidence="3" key="2">
    <citation type="submission" date="2025-08" db="UniProtKB">
        <authorList>
            <consortium name="RefSeq"/>
        </authorList>
    </citation>
    <scope>IDENTIFICATION</scope>
    <source>
        <tissue evidence="3">Young leaves</tissue>
    </source>
</reference>
<reference evidence="2" key="1">
    <citation type="journal article" date="2019" name="Nat. Commun.">
        <title>Genome-wide association mapping of date palm fruit traits.</title>
        <authorList>
            <person name="Hazzouri K.M."/>
            <person name="Gros-Balthazard M."/>
            <person name="Flowers J.M."/>
            <person name="Copetti D."/>
            <person name="Lemansour A."/>
            <person name="Lebrun M."/>
            <person name="Masmoudi K."/>
            <person name="Ferrand S."/>
            <person name="Dhar M.I."/>
            <person name="Fresquez Z.A."/>
            <person name="Rosas U."/>
            <person name="Zhang J."/>
            <person name="Talag J."/>
            <person name="Lee S."/>
            <person name="Kudrna D."/>
            <person name="Powell R.F."/>
            <person name="Leitch I.J."/>
            <person name="Krueger R.R."/>
            <person name="Wing R.A."/>
            <person name="Amiri K.M.A."/>
            <person name="Purugganan M.D."/>
        </authorList>
    </citation>
    <scope>NUCLEOTIDE SEQUENCE [LARGE SCALE GENOMIC DNA]</scope>
    <source>
        <strain evidence="2">cv. Khalas</strain>
    </source>
</reference>
<feature type="region of interest" description="Disordered" evidence="1">
    <location>
        <begin position="14"/>
        <end position="43"/>
    </location>
</feature>
<evidence type="ECO:0000256" key="1">
    <source>
        <dbReference type="SAM" id="MobiDB-lite"/>
    </source>
</evidence>
<dbReference type="GeneID" id="103706379"/>
<keyword evidence="2" id="KW-1185">Reference proteome</keyword>
<dbReference type="Proteomes" id="UP000228380">
    <property type="component" value="Chromosome 17"/>
</dbReference>
<protein>
    <submittedName>
        <fullName evidence="3">Uncharacterized protein LOC103706379 isoform X1</fullName>
    </submittedName>
</protein>
<dbReference type="AlphaFoldDB" id="A0A8B8J421"/>
<accession>A0A8B8J421</accession>
<name>A0A8B8J421_PHODC</name>
<dbReference type="PANTHER" id="PTHR35750:SF1">
    <property type="entry name" value="PHOSPHOLIPID HYDROPEROXIDE GLUTATHIONE PEROXIDASE"/>
    <property type="match status" value="1"/>
</dbReference>
<dbReference type="PANTHER" id="PTHR35750">
    <property type="entry name" value="PHOSPHOLIPID HYDROPEROXIDE GLUTATHIONE PEROXIDASE"/>
    <property type="match status" value="1"/>
</dbReference>